<dbReference type="EMBL" id="CP048788">
    <property type="protein sequence ID" value="QJF50317.1"/>
    <property type="molecule type" value="Genomic_DNA"/>
</dbReference>
<reference evidence="1 2" key="1">
    <citation type="submission" date="2020-02" db="EMBL/GenBank/DDBJ databases">
        <title>Genome sequence of Roseobacter ponti.</title>
        <authorList>
            <person name="Hollensteiner J."/>
            <person name="Schneider D."/>
            <person name="Poehlein A."/>
            <person name="Daniel R."/>
        </authorList>
    </citation>
    <scope>NUCLEOTIDE SEQUENCE [LARGE SCALE GENOMIC DNA]</scope>
    <source>
        <strain evidence="1 2">DSM 106830</strain>
    </source>
</reference>
<dbReference type="RefSeq" id="WP_169639533.1">
    <property type="nucleotide sequence ID" value="NZ_CP048788.1"/>
</dbReference>
<evidence type="ECO:0000313" key="2">
    <source>
        <dbReference type="Proteomes" id="UP000503308"/>
    </source>
</evidence>
<evidence type="ECO:0008006" key="3">
    <source>
        <dbReference type="Google" id="ProtNLM"/>
    </source>
</evidence>
<protein>
    <recommendedName>
        <fullName evidence="3">Lipoprotein</fullName>
    </recommendedName>
</protein>
<dbReference type="AlphaFoldDB" id="A0A858SQN3"/>
<dbReference type="KEGG" id="rpon:G3256_03620"/>
<evidence type="ECO:0000313" key="1">
    <source>
        <dbReference type="EMBL" id="QJF50317.1"/>
    </source>
</evidence>
<dbReference type="Proteomes" id="UP000503308">
    <property type="component" value="Chromosome"/>
</dbReference>
<sequence>MIRTPTLPATSGRIATALATVRAVRALAGLLSLSLLLGCSALQPVEIADETSRAPAQTGV</sequence>
<organism evidence="1 2">
    <name type="scientific">Roseobacter ponti</name>
    <dbReference type="NCBI Taxonomy" id="1891787"/>
    <lineage>
        <taxon>Bacteria</taxon>
        <taxon>Pseudomonadati</taxon>
        <taxon>Pseudomonadota</taxon>
        <taxon>Alphaproteobacteria</taxon>
        <taxon>Rhodobacterales</taxon>
        <taxon>Roseobacteraceae</taxon>
        <taxon>Roseobacter</taxon>
    </lineage>
</organism>
<proteinExistence type="predicted"/>
<accession>A0A858SQN3</accession>
<gene>
    <name evidence="1" type="ORF">G3256_03620</name>
</gene>
<name>A0A858SQN3_9RHOB</name>
<keyword evidence="2" id="KW-1185">Reference proteome</keyword>